<dbReference type="InterPro" id="IPR011989">
    <property type="entry name" value="ARM-like"/>
</dbReference>
<dbReference type="Gene3D" id="1.25.10.10">
    <property type="entry name" value="Leucine-rich Repeat Variant"/>
    <property type="match status" value="1"/>
</dbReference>
<dbReference type="EMBL" id="JACXVP010000007">
    <property type="protein sequence ID" value="KAG5596766.1"/>
    <property type="molecule type" value="Genomic_DNA"/>
</dbReference>
<organism evidence="1 2">
    <name type="scientific">Solanum commersonii</name>
    <name type="common">Commerson's wild potato</name>
    <name type="synonym">Commerson's nightshade</name>
    <dbReference type="NCBI Taxonomy" id="4109"/>
    <lineage>
        <taxon>Eukaryota</taxon>
        <taxon>Viridiplantae</taxon>
        <taxon>Streptophyta</taxon>
        <taxon>Embryophyta</taxon>
        <taxon>Tracheophyta</taxon>
        <taxon>Spermatophyta</taxon>
        <taxon>Magnoliopsida</taxon>
        <taxon>eudicotyledons</taxon>
        <taxon>Gunneridae</taxon>
        <taxon>Pentapetalae</taxon>
        <taxon>asterids</taxon>
        <taxon>lamiids</taxon>
        <taxon>Solanales</taxon>
        <taxon>Solanaceae</taxon>
        <taxon>Solanoideae</taxon>
        <taxon>Solaneae</taxon>
        <taxon>Solanum</taxon>
    </lineage>
</organism>
<reference evidence="1 2" key="1">
    <citation type="submission" date="2020-09" db="EMBL/GenBank/DDBJ databases">
        <title>De no assembly of potato wild relative species, Solanum commersonii.</title>
        <authorList>
            <person name="Cho K."/>
        </authorList>
    </citation>
    <scope>NUCLEOTIDE SEQUENCE [LARGE SCALE GENOMIC DNA]</scope>
    <source>
        <strain evidence="1">LZ3.2</strain>
        <tissue evidence="1">Leaf</tissue>
    </source>
</reference>
<keyword evidence="2" id="KW-1185">Reference proteome</keyword>
<dbReference type="OrthoDB" id="1183224at2759"/>
<evidence type="ECO:0000313" key="2">
    <source>
        <dbReference type="Proteomes" id="UP000824120"/>
    </source>
</evidence>
<dbReference type="InterPro" id="IPR007216">
    <property type="entry name" value="CNOT9"/>
</dbReference>
<dbReference type="Pfam" id="PF04078">
    <property type="entry name" value="Rcd1"/>
    <property type="match status" value="1"/>
</dbReference>
<dbReference type="Proteomes" id="UP000824120">
    <property type="component" value="Chromosome 7"/>
</dbReference>
<gene>
    <name evidence="1" type="ORF">H5410_037998</name>
</gene>
<protein>
    <recommendedName>
        <fullName evidence="3">Cell differentiation protein rcd1</fullName>
    </recommendedName>
</protein>
<comment type="caution">
    <text evidence="1">The sequence shown here is derived from an EMBL/GenBank/DDBJ whole genome shotgun (WGS) entry which is preliminary data.</text>
</comment>
<dbReference type="PANTHER" id="PTHR12262">
    <property type="entry name" value="CCR4-NOT TRANSCRIPTION COMPLEX SUBUNIT 9"/>
    <property type="match status" value="1"/>
</dbReference>
<feature type="non-terminal residue" evidence="1">
    <location>
        <position position="1"/>
    </location>
</feature>
<name>A0A9J5YCQ1_SOLCO</name>
<evidence type="ECO:0000313" key="1">
    <source>
        <dbReference type="EMBL" id="KAG5596766.1"/>
    </source>
</evidence>
<dbReference type="GO" id="GO:0006402">
    <property type="term" value="P:mRNA catabolic process"/>
    <property type="evidence" value="ECO:0007669"/>
    <property type="project" value="InterPro"/>
</dbReference>
<proteinExistence type="predicted"/>
<evidence type="ECO:0008006" key="3">
    <source>
        <dbReference type="Google" id="ProtNLM"/>
    </source>
</evidence>
<sequence>MKIYTILFRKNNVINVFLLQDHTKPKIPQYFYPFLKSCRDEKPLEYVRITSLGVLGALTKFDDPYGSHALHFFLESEVVPLCLACMDLCDEMSRKVATLIVKKILMQERGMSYCCATTERFFSIVQ</sequence>
<accession>A0A9J5YCQ1</accession>
<dbReference type="AlphaFoldDB" id="A0A9J5YCQ1"/>
<dbReference type="GO" id="GO:0030014">
    <property type="term" value="C:CCR4-NOT complex"/>
    <property type="evidence" value="ECO:0007669"/>
    <property type="project" value="InterPro"/>
</dbReference>